<gene>
    <name evidence="2" type="ORF">UMAG_04257</name>
</gene>
<dbReference type="VEuPathDB" id="FungiDB:UMAG_04257"/>
<dbReference type="KEGG" id="uma:UMAG_04257"/>
<dbReference type="RefSeq" id="XP_011390726.1">
    <property type="nucleotide sequence ID" value="XM_011392424.1"/>
</dbReference>
<proteinExistence type="predicted"/>
<reference evidence="2 3" key="1">
    <citation type="journal article" date="2006" name="Nature">
        <title>Insights from the genome of the biotrophic fungal plant pathogen Ustilago maydis.</title>
        <authorList>
            <person name="Kamper J."/>
            <person name="Kahmann R."/>
            <person name="Bolker M."/>
            <person name="Ma L.J."/>
            <person name="Brefort T."/>
            <person name="Saville B.J."/>
            <person name="Banuett F."/>
            <person name="Kronstad J.W."/>
            <person name="Gold S.E."/>
            <person name="Muller O."/>
            <person name="Perlin M.H."/>
            <person name="Wosten H.A."/>
            <person name="de Vries R."/>
            <person name="Ruiz-Herrera J."/>
            <person name="Reynaga-Pena C.G."/>
            <person name="Snetselaar K."/>
            <person name="McCann M."/>
            <person name="Perez-Martin J."/>
            <person name="Feldbrugge M."/>
            <person name="Basse C.W."/>
            <person name="Steinberg G."/>
            <person name="Ibeas J.I."/>
            <person name="Holloman W."/>
            <person name="Guzman P."/>
            <person name="Farman M."/>
            <person name="Stajich J.E."/>
            <person name="Sentandreu R."/>
            <person name="Gonzalez-Prieto J.M."/>
            <person name="Kennell J.C."/>
            <person name="Molina L."/>
            <person name="Schirawski J."/>
            <person name="Mendoza-Mendoza A."/>
            <person name="Greilinger D."/>
            <person name="Munch K."/>
            <person name="Rossel N."/>
            <person name="Scherer M."/>
            <person name="Vranes M."/>
            <person name="Ladendorf O."/>
            <person name="Vincon V."/>
            <person name="Fuchs U."/>
            <person name="Sandrock B."/>
            <person name="Meng S."/>
            <person name="Ho E.C."/>
            <person name="Cahill M.J."/>
            <person name="Boyce K.J."/>
            <person name="Klose J."/>
            <person name="Klosterman S.J."/>
            <person name="Deelstra H.J."/>
            <person name="Ortiz-Castellanos L."/>
            <person name="Li W."/>
            <person name="Sanchez-Alonso P."/>
            <person name="Schreier P.H."/>
            <person name="Hauser-Hahn I."/>
            <person name="Vaupel M."/>
            <person name="Koopmann E."/>
            <person name="Friedrich G."/>
            <person name="Voss H."/>
            <person name="Schluter T."/>
            <person name="Margolis J."/>
            <person name="Platt D."/>
            <person name="Swimmer C."/>
            <person name="Gnirke A."/>
            <person name="Chen F."/>
            <person name="Vysotskaia V."/>
            <person name="Mannhaupt G."/>
            <person name="Guldener U."/>
            <person name="Munsterkotter M."/>
            <person name="Haase D."/>
            <person name="Oesterheld M."/>
            <person name="Mewes H.W."/>
            <person name="Mauceli E.W."/>
            <person name="DeCaprio D."/>
            <person name="Wade C.M."/>
            <person name="Butler J."/>
            <person name="Young S."/>
            <person name="Jaffe D.B."/>
            <person name="Calvo S."/>
            <person name="Nusbaum C."/>
            <person name="Galagan J."/>
            <person name="Birren B.W."/>
        </authorList>
    </citation>
    <scope>NUCLEOTIDE SEQUENCE [LARGE SCALE GENOMIC DNA]</scope>
    <source>
        <strain evidence="3">DSM 14603 / FGSC 9021 / UM521</strain>
    </source>
</reference>
<dbReference type="AlphaFoldDB" id="A0A0D1C1P7"/>
<feature type="region of interest" description="Disordered" evidence="1">
    <location>
        <begin position="81"/>
        <end position="194"/>
    </location>
</feature>
<evidence type="ECO:0000256" key="1">
    <source>
        <dbReference type="SAM" id="MobiDB-lite"/>
    </source>
</evidence>
<name>A0A0D1C1P7_MYCMD</name>
<protein>
    <submittedName>
        <fullName evidence="2">Uncharacterized protein</fullName>
    </submittedName>
</protein>
<dbReference type="EMBL" id="CM003151">
    <property type="protein sequence ID" value="KIS67762.1"/>
    <property type="molecule type" value="Genomic_DNA"/>
</dbReference>
<dbReference type="GeneID" id="23564497"/>
<organism evidence="2 3">
    <name type="scientific">Mycosarcoma maydis</name>
    <name type="common">Corn smut fungus</name>
    <name type="synonym">Ustilago maydis</name>
    <dbReference type="NCBI Taxonomy" id="5270"/>
    <lineage>
        <taxon>Eukaryota</taxon>
        <taxon>Fungi</taxon>
        <taxon>Dikarya</taxon>
        <taxon>Basidiomycota</taxon>
        <taxon>Ustilaginomycotina</taxon>
        <taxon>Ustilaginomycetes</taxon>
        <taxon>Ustilaginales</taxon>
        <taxon>Ustilaginaceae</taxon>
        <taxon>Mycosarcoma</taxon>
    </lineage>
</organism>
<dbReference type="Proteomes" id="UP000000561">
    <property type="component" value="Chromosome 12"/>
</dbReference>
<evidence type="ECO:0000313" key="2">
    <source>
        <dbReference type="EMBL" id="KIS67762.1"/>
    </source>
</evidence>
<accession>A0A0D1C1P7</accession>
<feature type="compositionally biased region" description="Polar residues" evidence="1">
    <location>
        <begin position="81"/>
        <end position="95"/>
    </location>
</feature>
<evidence type="ECO:0000313" key="3">
    <source>
        <dbReference type="Proteomes" id="UP000000561"/>
    </source>
</evidence>
<dbReference type="InParanoid" id="A0A0D1C1P7"/>
<sequence length="194" mass="21539">MGERGSRWLEAKLRADPEKQGRLFRDWKFFIEQLKEAYGHRGVGYGALAKIWQLRMRSDQAGEATDLSFLTCSETVSPRNYASSSKVSRLTTSGTVRIDQHRLLGKTRRPPPVDSSTRRHASKSASSRFPLPQQEKGNTKTTAPAARPLPPHQAQQLAGCKKLHGHHVRAQLVPQLQGRGSLGAQLPVKAQAED</sequence>
<keyword evidence="3" id="KW-1185">Reference proteome</keyword>